<sequence>MIALCFIAVLTAVGGLASVGLALVPATMAPGALLAAPALGAVSLASGLAAAVVALKRAG</sequence>
<dbReference type="AlphaFoldDB" id="A0A4R4DYC4"/>
<proteinExistence type="predicted"/>
<protein>
    <submittedName>
        <fullName evidence="2">Uncharacterized protein</fullName>
    </submittedName>
</protein>
<keyword evidence="3" id="KW-1185">Reference proteome</keyword>
<evidence type="ECO:0000313" key="3">
    <source>
        <dbReference type="Proteomes" id="UP000295023"/>
    </source>
</evidence>
<keyword evidence="1" id="KW-0812">Transmembrane</keyword>
<organism evidence="2 3">
    <name type="scientific">Roseicella aquatilis</name>
    <dbReference type="NCBI Taxonomy" id="2527868"/>
    <lineage>
        <taxon>Bacteria</taxon>
        <taxon>Pseudomonadati</taxon>
        <taxon>Pseudomonadota</taxon>
        <taxon>Alphaproteobacteria</taxon>
        <taxon>Acetobacterales</taxon>
        <taxon>Roseomonadaceae</taxon>
        <taxon>Roseicella</taxon>
    </lineage>
</organism>
<comment type="caution">
    <text evidence="2">The sequence shown here is derived from an EMBL/GenBank/DDBJ whole genome shotgun (WGS) entry which is preliminary data.</text>
</comment>
<evidence type="ECO:0000256" key="1">
    <source>
        <dbReference type="SAM" id="Phobius"/>
    </source>
</evidence>
<dbReference type="EMBL" id="SKBM01000002">
    <property type="protein sequence ID" value="TCZ66128.1"/>
    <property type="molecule type" value="Genomic_DNA"/>
</dbReference>
<dbReference type="Proteomes" id="UP000295023">
    <property type="component" value="Unassembled WGS sequence"/>
</dbReference>
<keyword evidence="1" id="KW-1133">Transmembrane helix</keyword>
<feature type="transmembrane region" description="Helical" evidence="1">
    <location>
        <begin position="32"/>
        <end position="55"/>
    </location>
</feature>
<dbReference type="RefSeq" id="WP_132284532.1">
    <property type="nucleotide sequence ID" value="NZ_SKBM01000002.1"/>
</dbReference>
<evidence type="ECO:0000313" key="2">
    <source>
        <dbReference type="EMBL" id="TCZ66128.1"/>
    </source>
</evidence>
<gene>
    <name evidence="2" type="ORF">EXY23_03375</name>
</gene>
<accession>A0A4R4DYC4</accession>
<name>A0A4R4DYC4_9PROT</name>
<reference evidence="2 3" key="1">
    <citation type="submission" date="2019-03" db="EMBL/GenBank/DDBJ databases">
        <title>Paracraurococcus aquatilis NE82 genome sequence.</title>
        <authorList>
            <person name="Zhao Y."/>
            <person name="Du Z."/>
        </authorList>
    </citation>
    <scope>NUCLEOTIDE SEQUENCE [LARGE SCALE GENOMIC DNA]</scope>
    <source>
        <strain evidence="2 3">NE82</strain>
    </source>
</reference>
<keyword evidence="1" id="KW-0472">Membrane</keyword>